<dbReference type="SUPFAM" id="SSF47413">
    <property type="entry name" value="lambda repressor-like DNA-binding domains"/>
    <property type="match status" value="1"/>
</dbReference>
<dbReference type="InterPro" id="IPR001387">
    <property type="entry name" value="Cro/C1-type_HTH"/>
</dbReference>
<dbReference type="Pfam" id="PF01381">
    <property type="entry name" value="HTH_3"/>
    <property type="match status" value="1"/>
</dbReference>
<accession>A0ABQ1J7W8</accession>
<comment type="caution">
    <text evidence="2">The sequence shown here is derived from an EMBL/GenBank/DDBJ whole genome shotgun (WGS) entry which is preliminary data.</text>
</comment>
<dbReference type="Gene3D" id="1.10.260.40">
    <property type="entry name" value="lambda repressor-like DNA-binding domains"/>
    <property type="match status" value="1"/>
</dbReference>
<evidence type="ECO:0000313" key="3">
    <source>
        <dbReference type="Proteomes" id="UP000603352"/>
    </source>
</evidence>
<dbReference type="Proteomes" id="UP000603352">
    <property type="component" value="Unassembled WGS sequence"/>
</dbReference>
<evidence type="ECO:0000313" key="2">
    <source>
        <dbReference type="EMBL" id="GGB60837.1"/>
    </source>
</evidence>
<feature type="domain" description="HTH cro/C1-type" evidence="1">
    <location>
        <begin position="43"/>
        <end position="99"/>
    </location>
</feature>
<dbReference type="PROSITE" id="PS50943">
    <property type="entry name" value="HTH_CROC1"/>
    <property type="match status" value="1"/>
</dbReference>
<keyword evidence="3" id="KW-1185">Reference proteome</keyword>
<sequence length="99" mass="11075">MIMNNDIPRNVDELTTLDDFLINEGDLETCEATAIERVLAWQLKEAMRAQKLSKTALAERMHTSRTQVNRLLGGDSNITLATLQRAAQVLGHRLTISLV</sequence>
<dbReference type="CDD" id="cd00093">
    <property type="entry name" value="HTH_XRE"/>
    <property type="match status" value="1"/>
</dbReference>
<gene>
    <name evidence="2" type="ORF">GCM10011505_46910</name>
</gene>
<dbReference type="EMBL" id="BMDZ01000097">
    <property type="protein sequence ID" value="GGB60837.1"/>
    <property type="molecule type" value="Genomic_DNA"/>
</dbReference>
<organism evidence="2 3">
    <name type="scientific">Tistrella bauzanensis</name>
    <dbReference type="NCBI Taxonomy" id="657419"/>
    <lineage>
        <taxon>Bacteria</taxon>
        <taxon>Pseudomonadati</taxon>
        <taxon>Pseudomonadota</taxon>
        <taxon>Alphaproteobacteria</taxon>
        <taxon>Geminicoccales</taxon>
        <taxon>Geminicoccaceae</taxon>
        <taxon>Tistrella</taxon>
    </lineage>
</organism>
<dbReference type="InterPro" id="IPR010982">
    <property type="entry name" value="Lambda_DNA-bd_dom_sf"/>
</dbReference>
<proteinExistence type="predicted"/>
<protein>
    <recommendedName>
        <fullName evidence="1">HTH cro/C1-type domain-containing protein</fullName>
    </recommendedName>
</protein>
<reference evidence="3" key="1">
    <citation type="journal article" date="2019" name="Int. J. Syst. Evol. Microbiol.">
        <title>The Global Catalogue of Microorganisms (GCM) 10K type strain sequencing project: providing services to taxonomists for standard genome sequencing and annotation.</title>
        <authorList>
            <consortium name="The Broad Institute Genomics Platform"/>
            <consortium name="The Broad Institute Genome Sequencing Center for Infectious Disease"/>
            <person name="Wu L."/>
            <person name="Ma J."/>
        </authorList>
    </citation>
    <scope>NUCLEOTIDE SEQUENCE [LARGE SCALE GENOMIC DNA]</scope>
    <source>
        <strain evidence="3">CGMCC 1.10188</strain>
    </source>
</reference>
<dbReference type="SMART" id="SM00530">
    <property type="entry name" value="HTH_XRE"/>
    <property type="match status" value="1"/>
</dbReference>
<name>A0ABQ1J7W8_9PROT</name>
<evidence type="ECO:0000259" key="1">
    <source>
        <dbReference type="PROSITE" id="PS50943"/>
    </source>
</evidence>